<organism evidence="1 2">
    <name type="scientific">Larkinella humicola</name>
    <dbReference type="NCBI Taxonomy" id="2607654"/>
    <lineage>
        <taxon>Bacteria</taxon>
        <taxon>Pseudomonadati</taxon>
        <taxon>Bacteroidota</taxon>
        <taxon>Cytophagia</taxon>
        <taxon>Cytophagales</taxon>
        <taxon>Spirosomataceae</taxon>
        <taxon>Larkinella</taxon>
    </lineage>
</organism>
<keyword evidence="2" id="KW-1185">Reference proteome</keyword>
<dbReference type="Proteomes" id="UP000326344">
    <property type="component" value="Unassembled WGS sequence"/>
</dbReference>
<comment type="caution">
    <text evidence="1">The sequence shown here is derived from an EMBL/GenBank/DDBJ whole genome shotgun (WGS) entry which is preliminary data.</text>
</comment>
<dbReference type="AlphaFoldDB" id="A0A5N1JSU1"/>
<protein>
    <submittedName>
        <fullName evidence="1">PIN domain nuclease</fullName>
    </submittedName>
</protein>
<accession>A0A5N1JSU1</accession>
<dbReference type="Gene3D" id="3.40.50.1010">
    <property type="entry name" value="5'-nuclease"/>
    <property type="match status" value="1"/>
</dbReference>
<proteinExistence type="predicted"/>
<evidence type="ECO:0000313" key="2">
    <source>
        <dbReference type="Proteomes" id="UP000326344"/>
    </source>
</evidence>
<evidence type="ECO:0000313" key="1">
    <source>
        <dbReference type="EMBL" id="KAA9357689.1"/>
    </source>
</evidence>
<dbReference type="EMBL" id="VTWS01000001">
    <property type="protein sequence ID" value="KAA9357689.1"/>
    <property type="molecule type" value="Genomic_DNA"/>
</dbReference>
<reference evidence="1 2" key="1">
    <citation type="submission" date="2019-09" db="EMBL/GenBank/DDBJ databases">
        <title>Genome Sequence of Larkinella sp MA1.</title>
        <authorList>
            <person name="Srinivasan S."/>
        </authorList>
    </citation>
    <scope>NUCLEOTIDE SEQUENCE [LARGE SCALE GENOMIC DNA]</scope>
    <source>
        <strain evidence="1 2">MA1</strain>
    </source>
</reference>
<gene>
    <name evidence="1" type="ORF">F0P93_01610</name>
</gene>
<name>A0A5N1JSU1_9BACT</name>
<sequence>MAAYAIHFNLSVVHNDIDFDRIATNLSTQEGVLRIWSE</sequence>